<gene>
    <name evidence="1" type="ORF">AAFH96_06215</name>
</gene>
<protein>
    <recommendedName>
        <fullName evidence="3">C2H2-type domain-containing protein</fullName>
    </recommendedName>
</protein>
<comment type="caution">
    <text evidence="1">The sequence shown here is derived from an EMBL/GenBank/DDBJ whole genome shotgun (WGS) entry which is preliminary data.</text>
</comment>
<evidence type="ECO:0008006" key="3">
    <source>
        <dbReference type="Google" id="ProtNLM"/>
    </source>
</evidence>
<accession>A0ABV5CNU0</accession>
<sequence length="121" mass="13835">MIKPERDRDLYVCWSTITECPIAWGDRAFMLDHLTREHPADGAPIAEPGARLDRADLNGTSALGGFSFFGKWDDEGFVYEQRGVLPRQHLARACELLNNDREAEVWDLLEPFEEEMAVRRG</sequence>
<evidence type="ECO:0000313" key="2">
    <source>
        <dbReference type="Proteomes" id="UP001582793"/>
    </source>
</evidence>
<reference evidence="1 2" key="1">
    <citation type="submission" date="2024-04" db="EMBL/GenBank/DDBJ databases">
        <title>Polymorphospora sp. isolated from Baiyangdian Lake in Xiong'an New Area.</title>
        <authorList>
            <person name="Zhang X."/>
            <person name="Liu J."/>
        </authorList>
    </citation>
    <scope>NUCLEOTIDE SEQUENCE [LARGE SCALE GENOMIC DNA]</scope>
    <source>
        <strain evidence="1 2">2-325</strain>
    </source>
</reference>
<dbReference type="EMBL" id="JBCGDC010000011">
    <property type="protein sequence ID" value="MFB6392701.1"/>
    <property type="molecule type" value="Genomic_DNA"/>
</dbReference>
<keyword evidence="2" id="KW-1185">Reference proteome</keyword>
<proteinExistence type="predicted"/>
<name>A0ABV5CNU0_9ACTN</name>
<evidence type="ECO:0000313" key="1">
    <source>
        <dbReference type="EMBL" id="MFB6392701.1"/>
    </source>
</evidence>
<organism evidence="1 2">
    <name type="scientific">Polymorphospora lycopeni</name>
    <dbReference type="NCBI Taxonomy" id="3140240"/>
    <lineage>
        <taxon>Bacteria</taxon>
        <taxon>Bacillati</taxon>
        <taxon>Actinomycetota</taxon>
        <taxon>Actinomycetes</taxon>
        <taxon>Micromonosporales</taxon>
        <taxon>Micromonosporaceae</taxon>
        <taxon>Polymorphospora</taxon>
    </lineage>
</organism>
<dbReference type="Proteomes" id="UP001582793">
    <property type="component" value="Unassembled WGS sequence"/>
</dbReference>